<proteinExistence type="predicted"/>
<feature type="compositionally biased region" description="Basic and acidic residues" evidence="1">
    <location>
        <begin position="187"/>
        <end position="203"/>
    </location>
</feature>
<reference evidence="2 3" key="1">
    <citation type="submission" date="2013-11" db="EMBL/GenBank/DDBJ databases">
        <title>The Damaraland mole rat (Fukomys damarensis) genome and evolution of African mole rats.</title>
        <authorList>
            <person name="Gladyshev V.N."/>
            <person name="Fang X."/>
        </authorList>
    </citation>
    <scope>NUCLEOTIDE SEQUENCE [LARGE SCALE GENOMIC DNA]</scope>
    <source>
        <tissue evidence="2">Liver</tissue>
    </source>
</reference>
<evidence type="ECO:0000313" key="3">
    <source>
        <dbReference type="Proteomes" id="UP000028990"/>
    </source>
</evidence>
<name>A0A091E147_FUKDA</name>
<feature type="compositionally biased region" description="Basic and acidic residues" evidence="1">
    <location>
        <begin position="139"/>
        <end position="155"/>
    </location>
</feature>
<feature type="compositionally biased region" description="Basic and acidic residues" evidence="1">
    <location>
        <begin position="211"/>
        <end position="260"/>
    </location>
</feature>
<dbReference type="InterPro" id="IPR027908">
    <property type="entry name" value="DUF4640"/>
</dbReference>
<gene>
    <name evidence="2" type="ORF">H920_02182</name>
</gene>
<feature type="region of interest" description="Disordered" evidence="1">
    <location>
        <begin position="1"/>
        <end position="51"/>
    </location>
</feature>
<feature type="region of interest" description="Disordered" evidence="1">
    <location>
        <begin position="371"/>
        <end position="416"/>
    </location>
</feature>
<evidence type="ECO:0000313" key="2">
    <source>
        <dbReference type="EMBL" id="KFO36433.1"/>
    </source>
</evidence>
<dbReference type="EMBL" id="KN121427">
    <property type="protein sequence ID" value="KFO36433.1"/>
    <property type="molecule type" value="Genomic_DNA"/>
</dbReference>
<protein>
    <submittedName>
        <fullName evidence="2">Uncharacterized protein</fullName>
    </submittedName>
</protein>
<sequence>MMATPNPSSECSDSEQPNLKVNSVERLAGDDLPASHTVHQDPGTTFQRHPCREETTTFYEGCVAGSTMDNIPTVEELEDPQHLGRFTDREYDLEDNPKPTNGTSTDLEDHADTVSDQTTSKPFNSSGESQVNMAVLSIDTKDAEGKAEIKSSQDEHQEDDELLANCENQDGKVLMESSEQEENDTEIDNKKEIQGHEEEHAELGEQIQVSERSDDAGLPDPKDDDEKQSSEIPEKKQTQSHKDAQDAETQNHDSGKDDALQIRAPPEENLQLGSSCSPPPARVPPEDLPECKPPENPELAEVLQMPAGLPEGEPAEKLKTSSQGSPSVSSGELHKDDNGSDPQTTCVHWRQAFRWARKRVLACLGSRGAVRSTRVTPVRKSRPSPVETQPEETLAALSTDPKAPAQPSDLTRVLSGDFPGPEQAAVQIRSLRKLTPVDRFWGVQKAVLMVSGHQAASGILVTPKSNRDLHPFLLKVNGEKVLVARVVVFHTSGFQTPERLHFLGDLDPTILVSLDKPPLGLMFKS</sequence>
<feature type="compositionally biased region" description="Basic and acidic residues" evidence="1">
    <location>
        <begin position="79"/>
        <end position="90"/>
    </location>
</feature>
<keyword evidence="3" id="KW-1185">Reference proteome</keyword>
<accession>A0A091E147</accession>
<feature type="region of interest" description="Disordered" evidence="1">
    <location>
        <begin position="72"/>
        <end position="344"/>
    </location>
</feature>
<dbReference type="AlphaFoldDB" id="A0A091E147"/>
<feature type="compositionally biased region" description="Low complexity" evidence="1">
    <location>
        <begin position="321"/>
        <end position="330"/>
    </location>
</feature>
<dbReference type="Proteomes" id="UP000028990">
    <property type="component" value="Unassembled WGS sequence"/>
</dbReference>
<feature type="compositionally biased region" description="Polar residues" evidence="1">
    <location>
        <begin position="1"/>
        <end position="21"/>
    </location>
</feature>
<evidence type="ECO:0000256" key="1">
    <source>
        <dbReference type="SAM" id="MobiDB-lite"/>
    </source>
</evidence>
<organism evidence="2 3">
    <name type="scientific">Fukomys damarensis</name>
    <name type="common">Damaraland mole rat</name>
    <name type="synonym">Cryptomys damarensis</name>
    <dbReference type="NCBI Taxonomy" id="885580"/>
    <lineage>
        <taxon>Eukaryota</taxon>
        <taxon>Metazoa</taxon>
        <taxon>Chordata</taxon>
        <taxon>Craniata</taxon>
        <taxon>Vertebrata</taxon>
        <taxon>Euteleostomi</taxon>
        <taxon>Mammalia</taxon>
        <taxon>Eutheria</taxon>
        <taxon>Euarchontoglires</taxon>
        <taxon>Glires</taxon>
        <taxon>Rodentia</taxon>
        <taxon>Hystricomorpha</taxon>
        <taxon>Bathyergidae</taxon>
        <taxon>Fukomys</taxon>
    </lineage>
</organism>
<feature type="compositionally biased region" description="Polar residues" evidence="1">
    <location>
        <begin position="114"/>
        <end position="132"/>
    </location>
</feature>
<dbReference type="Pfam" id="PF15480">
    <property type="entry name" value="DUF4640"/>
    <property type="match status" value="1"/>
</dbReference>